<sequence>SMPRGKSTHDTDTVSDPSEGEFDSDDSLLRKPRKKVAKKEQPKPKAARKPSPTKRPQKSKEAASEDAGFEKPAESDEEDEHDALAQEYDEEDLVNIVVPPAPEPIMQTSGGKRLMITDITVENFKSYYGVRRIGPFHHSFTSIIGPNGSGKSNVIDALLFVFGYKASKIRSKKVSVLIHASAGKDQLNSCSVRITMQMIVDNPDGTYTPVPNSGFNVSRTAYKNNTSEYRMNGTKMTIKQVAVKLREVGIDLVHNRFLILQGEVEMIAMMKPKAQNPGEEGMLEYLEDIIGSSRFKVPIEKLTTKLEKLQTDKSHQNAKVNTALREKESLDEPVQLTLSYLSMENEVAALKCKQNLDKKYNAQDAVYALQPEIKRVQEELETVDKGLEEVAEKMKEKKAIMEEATKELDQAKADIARMTGEAEVIEQRDTKRINDMNRMTADIKKLSNEMKKEQQKLEEATRAPIDAKAKIDQLKIQLEEHKDELTTAQDMFDENFPKYNKKTEAERAKKVKLEEEYSGVAAKLAEAEAKCKMAEASLRSMSEEFEKRKAQLAEVEKALQTNSEELEKKKGEASTARENCARFEDENREARQEFDDVTERIEHNRKRLTELQPMFTEKQAEAQQRQVMGKISNLFDDAVKRGRMKGYHGRLGDLGSIDAKYDRAMSNNFPSVDNHIADDTRTANEGFDLLKAIGSRTNFILLEKQQHLWSQIRKCEAEKGQRNLAPRLFNLIECADEYKPAFFMVVRWSYVVDNMQEAHKLYKTLVAQNRREQIVTLDGCMLTRKGGFVGGGQVKEGKMGGAKVARRDSSVKDDERNAQKLEDARKEHEALTAENLEMNQHKRKLEYKINQIAAPAKREKDMAQLLEKQIKVLDERIKVQEQQRKEKEKEVEKTRVDEGELEEKREEIEKLKKDRDSQSAHSKTFKAKIKEVDNEMLKVYTKLVKPYEETRDSARDAIAAAEKEISKLHAVINGAERNIAKQQSRCEEITGDLDGKRNKTTTLTQMEDTYSKRRIQLVTESGAAKEVKERAEEKIKELRSATSELDKEEVAIQKQHKLLVETKAEMKGKMKGLEKAIVDYDNLITEIKLHNITELLYDIPQDMQQSSSTRLFLLDGESDSDIDDYEEFMTGSPTKKKELKESKRSRKDEAKRRKMDEDGDEEEEGGEDEDEPMEEAAATTGDEEPMEQEETEEQREAKKTVTKREKKQKEQEMIRSGQMPDWSREHIKKMDKNAIKMNLDDLEKRMASMKKDLQPHVLEDYRRKVDKLRGESEALRVVTKKYSDHRETLERLKKERLADFMGGFESISTALREMYQMITLGGDASLELKDLIDPFLEGVQFMVRPPKKSWKQIENLSGGEKTLSSLSLVFALHKYRPTPLYVMDEIDAALDFRNVSIIGHYIKDRTKNAQFIIISLRNNMFELADRLIGIYKVHDCTRNVVVDPKKVLEETKDLRSGLDKVRRLMESNKIQTGVGV</sequence>
<dbReference type="FunFam" id="3.40.50.300:FF:000585">
    <property type="entry name" value="Structural maintenance of chromosomes 4"/>
    <property type="match status" value="1"/>
</dbReference>
<evidence type="ECO:0000256" key="5">
    <source>
        <dbReference type="ARBA" id="ARBA00022741"/>
    </source>
</evidence>
<evidence type="ECO:0000256" key="11">
    <source>
        <dbReference type="ARBA" id="ARBA00023306"/>
    </source>
</evidence>
<evidence type="ECO:0000256" key="2">
    <source>
        <dbReference type="ARBA" id="ARBA00006005"/>
    </source>
</evidence>
<keyword evidence="6" id="KW-0498">Mitosis</keyword>
<evidence type="ECO:0000256" key="7">
    <source>
        <dbReference type="ARBA" id="ARBA00022840"/>
    </source>
</evidence>
<dbReference type="FunFam" id="3.40.50.300:FF:000481">
    <property type="entry name" value="Structural maintenance of chromosomes 4"/>
    <property type="match status" value="1"/>
</dbReference>
<dbReference type="GO" id="GO:0016887">
    <property type="term" value="F:ATP hydrolysis activity"/>
    <property type="evidence" value="ECO:0007669"/>
    <property type="project" value="InterPro"/>
</dbReference>
<dbReference type="Proteomes" id="UP001432322">
    <property type="component" value="Unassembled WGS sequence"/>
</dbReference>
<dbReference type="Pfam" id="PF02463">
    <property type="entry name" value="SMC_N"/>
    <property type="match status" value="1"/>
</dbReference>
<feature type="compositionally biased region" description="Basic and acidic residues" evidence="13">
    <location>
        <begin position="1135"/>
        <end position="1156"/>
    </location>
</feature>
<feature type="coiled-coil region" evidence="12">
    <location>
        <begin position="951"/>
        <end position="992"/>
    </location>
</feature>
<dbReference type="Gene3D" id="1.20.1060.20">
    <property type="match status" value="1"/>
</dbReference>
<evidence type="ECO:0000256" key="10">
    <source>
        <dbReference type="ARBA" id="ARBA00023242"/>
    </source>
</evidence>
<feature type="compositionally biased region" description="Basic residues" evidence="13">
    <location>
        <begin position="45"/>
        <end position="57"/>
    </location>
</feature>
<dbReference type="PANTHER" id="PTHR18937:SF172">
    <property type="entry name" value="STRUCTURAL MAINTENANCE OF CHROMOSOMES PROTEIN"/>
    <property type="match status" value="1"/>
</dbReference>
<evidence type="ECO:0000256" key="8">
    <source>
        <dbReference type="ARBA" id="ARBA00023054"/>
    </source>
</evidence>
<dbReference type="GO" id="GO:0051301">
    <property type="term" value="P:cell division"/>
    <property type="evidence" value="ECO:0007669"/>
    <property type="project" value="UniProtKB-KW"/>
</dbReference>
<comment type="subcellular location">
    <subcellularLocation>
        <location evidence="1">Nucleus</location>
    </subcellularLocation>
</comment>
<evidence type="ECO:0000313" key="15">
    <source>
        <dbReference type="EMBL" id="GMT32478.1"/>
    </source>
</evidence>
<feature type="compositionally biased region" description="Basic and acidic residues" evidence="13">
    <location>
        <begin position="805"/>
        <end position="825"/>
    </location>
</feature>
<gene>
    <name evidence="15" type="ORF">PFISCL1PPCAC_23775</name>
</gene>
<feature type="compositionally biased region" description="Acidic residues" evidence="13">
    <location>
        <begin position="1157"/>
        <end position="1174"/>
    </location>
</feature>
<keyword evidence="5" id="KW-0547">Nucleotide-binding</keyword>
<dbReference type="GO" id="GO:0005524">
    <property type="term" value="F:ATP binding"/>
    <property type="evidence" value="ECO:0007669"/>
    <property type="project" value="UniProtKB-KW"/>
</dbReference>
<feature type="compositionally biased region" description="Basic and acidic residues" evidence="13">
    <location>
        <begin position="58"/>
        <end position="74"/>
    </location>
</feature>
<keyword evidence="10" id="KW-0539">Nucleus</keyword>
<dbReference type="GO" id="GO:0007076">
    <property type="term" value="P:mitotic chromosome condensation"/>
    <property type="evidence" value="ECO:0007669"/>
    <property type="project" value="TreeGrafter"/>
</dbReference>
<dbReference type="EMBL" id="BTSY01000006">
    <property type="protein sequence ID" value="GMT32478.1"/>
    <property type="molecule type" value="Genomic_DNA"/>
</dbReference>
<dbReference type="SMART" id="SM00968">
    <property type="entry name" value="SMC_hinge"/>
    <property type="match status" value="1"/>
</dbReference>
<feature type="compositionally biased region" description="Basic and acidic residues" evidence="13">
    <location>
        <begin position="1194"/>
        <end position="1213"/>
    </location>
</feature>
<feature type="region of interest" description="Disordered" evidence="13">
    <location>
        <begin position="881"/>
        <end position="903"/>
    </location>
</feature>
<organism evidence="15 16">
    <name type="scientific">Pristionchus fissidentatus</name>
    <dbReference type="NCBI Taxonomy" id="1538716"/>
    <lineage>
        <taxon>Eukaryota</taxon>
        <taxon>Metazoa</taxon>
        <taxon>Ecdysozoa</taxon>
        <taxon>Nematoda</taxon>
        <taxon>Chromadorea</taxon>
        <taxon>Rhabditida</taxon>
        <taxon>Rhabditina</taxon>
        <taxon>Diplogasteromorpha</taxon>
        <taxon>Diplogasteroidea</taxon>
        <taxon>Neodiplogasteridae</taxon>
        <taxon>Pristionchus</taxon>
    </lineage>
</organism>
<dbReference type="PANTHER" id="PTHR18937">
    <property type="entry name" value="STRUCTURAL MAINTENANCE OF CHROMOSOMES SMC FAMILY MEMBER"/>
    <property type="match status" value="1"/>
</dbReference>
<dbReference type="PIRSF" id="PIRSF005719">
    <property type="entry name" value="SMC"/>
    <property type="match status" value="1"/>
</dbReference>
<reference evidence="15" key="1">
    <citation type="submission" date="2023-10" db="EMBL/GenBank/DDBJ databases">
        <title>Genome assembly of Pristionchus species.</title>
        <authorList>
            <person name="Yoshida K."/>
            <person name="Sommer R.J."/>
        </authorList>
    </citation>
    <scope>NUCLEOTIDE SEQUENCE</scope>
    <source>
        <strain evidence="15">RS5133</strain>
    </source>
</reference>
<protein>
    <recommendedName>
        <fullName evidence="3">Structural maintenance of chromosomes protein 4</fullName>
    </recommendedName>
</protein>
<comment type="caution">
    <text evidence="15">The sequence shown here is derived from an EMBL/GenBank/DDBJ whole genome shotgun (WGS) entry which is preliminary data.</text>
</comment>
<dbReference type="InterPro" id="IPR027417">
    <property type="entry name" value="P-loop_NTPase"/>
</dbReference>
<evidence type="ECO:0000256" key="9">
    <source>
        <dbReference type="ARBA" id="ARBA00023067"/>
    </source>
</evidence>
<feature type="non-terminal residue" evidence="15">
    <location>
        <position position="1"/>
    </location>
</feature>
<feature type="domain" description="SMC hinge" evidence="14">
    <location>
        <begin position="645"/>
        <end position="762"/>
    </location>
</feature>
<comment type="similarity">
    <text evidence="2">Belongs to the SMC family. SMC4 subfamily.</text>
</comment>
<feature type="region of interest" description="Disordered" evidence="13">
    <location>
        <begin position="1121"/>
        <end position="1219"/>
    </location>
</feature>
<dbReference type="InterPro" id="IPR024704">
    <property type="entry name" value="SMC"/>
</dbReference>
<evidence type="ECO:0000256" key="3">
    <source>
        <dbReference type="ARBA" id="ARBA00018693"/>
    </source>
</evidence>
<feature type="coiled-coil region" evidence="12">
    <location>
        <begin position="1232"/>
        <end position="1295"/>
    </location>
</feature>
<accession>A0AAV5WM49</accession>
<dbReference type="SUPFAM" id="SSF75553">
    <property type="entry name" value="Smc hinge domain"/>
    <property type="match status" value="1"/>
</dbReference>
<dbReference type="InterPro" id="IPR010935">
    <property type="entry name" value="SMC_hinge"/>
</dbReference>
<dbReference type="InterPro" id="IPR036277">
    <property type="entry name" value="SMC_hinge_sf"/>
</dbReference>
<dbReference type="GO" id="GO:0000796">
    <property type="term" value="C:condensin complex"/>
    <property type="evidence" value="ECO:0007669"/>
    <property type="project" value="TreeGrafter"/>
</dbReference>
<feature type="region of interest" description="Disordered" evidence="13">
    <location>
        <begin position="799"/>
        <end position="825"/>
    </location>
</feature>
<evidence type="ECO:0000256" key="13">
    <source>
        <dbReference type="SAM" id="MobiDB-lite"/>
    </source>
</evidence>
<feature type="coiled-coil region" evidence="12">
    <location>
        <begin position="1021"/>
        <end position="1051"/>
    </location>
</feature>
<dbReference type="Gene3D" id="3.30.70.1620">
    <property type="match status" value="1"/>
</dbReference>
<keyword evidence="11" id="KW-0131">Cell cycle</keyword>
<evidence type="ECO:0000256" key="1">
    <source>
        <dbReference type="ARBA" id="ARBA00004123"/>
    </source>
</evidence>
<dbReference type="Pfam" id="PF06470">
    <property type="entry name" value="SMC_hinge"/>
    <property type="match status" value="1"/>
</dbReference>
<proteinExistence type="inferred from homology"/>
<dbReference type="InterPro" id="IPR003395">
    <property type="entry name" value="RecF/RecN/SMC_N"/>
</dbReference>
<evidence type="ECO:0000256" key="12">
    <source>
        <dbReference type="SAM" id="Coils"/>
    </source>
</evidence>
<evidence type="ECO:0000313" key="16">
    <source>
        <dbReference type="Proteomes" id="UP001432322"/>
    </source>
</evidence>
<dbReference type="Gene3D" id="3.40.50.300">
    <property type="entry name" value="P-loop containing nucleotide triphosphate hydrolases"/>
    <property type="match status" value="2"/>
</dbReference>
<keyword evidence="7" id="KW-0067">ATP-binding</keyword>
<evidence type="ECO:0000256" key="4">
    <source>
        <dbReference type="ARBA" id="ARBA00022618"/>
    </source>
</evidence>
<feature type="region of interest" description="Disordered" evidence="13">
    <location>
        <begin position="563"/>
        <end position="584"/>
    </location>
</feature>
<dbReference type="SUPFAM" id="SSF52540">
    <property type="entry name" value="P-loop containing nucleoside triphosphate hydrolases"/>
    <property type="match status" value="1"/>
</dbReference>
<keyword evidence="16" id="KW-1185">Reference proteome</keyword>
<evidence type="ECO:0000259" key="14">
    <source>
        <dbReference type="SMART" id="SM00968"/>
    </source>
</evidence>
<feature type="region of interest" description="Disordered" evidence="13">
    <location>
        <begin position="1"/>
        <end position="82"/>
    </location>
</feature>
<evidence type="ECO:0000256" key="6">
    <source>
        <dbReference type="ARBA" id="ARBA00022776"/>
    </source>
</evidence>
<keyword evidence="9" id="KW-0226">DNA condensation</keyword>
<name>A0AAV5WM49_9BILA</name>
<feature type="coiled-coil region" evidence="12">
    <location>
        <begin position="299"/>
        <end position="326"/>
    </location>
</feature>
<feature type="compositionally biased region" description="Acidic residues" evidence="13">
    <location>
        <begin position="1181"/>
        <end position="1193"/>
    </location>
</feature>
<keyword evidence="8 12" id="KW-0175">Coiled coil</keyword>
<dbReference type="GO" id="GO:0005634">
    <property type="term" value="C:nucleus"/>
    <property type="evidence" value="ECO:0007669"/>
    <property type="project" value="UniProtKB-SubCell"/>
</dbReference>
<keyword evidence="4" id="KW-0132">Cell division</keyword>